<accession>A0A1G1YIW8</accession>
<dbReference type="InterPro" id="IPR001509">
    <property type="entry name" value="Epimerase_deHydtase"/>
</dbReference>
<dbReference type="PANTHER" id="PTHR43000">
    <property type="entry name" value="DTDP-D-GLUCOSE 4,6-DEHYDRATASE-RELATED"/>
    <property type="match status" value="1"/>
</dbReference>
<comment type="caution">
    <text evidence="3">The sequence shown here is derived from an EMBL/GenBank/DDBJ whole genome shotgun (WGS) entry which is preliminary data.</text>
</comment>
<evidence type="ECO:0000256" key="1">
    <source>
        <dbReference type="ARBA" id="ARBA00007637"/>
    </source>
</evidence>
<dbReference type="Gene3D" id="3.40.50.720">
    <property type="entry name" value="NAD(P)-binding Rossmann-like Domain"/>
    <property type="match status" value="1"/>
</dbReference>
<gene>
    <name evidence="3" type="ORF">A3A02_03340</name>
</gene>
<comment type="similarity">
    <text evidence="1">Belongs to the NAD(P)-dependent epimerase/dehydratase family.</text>
</comment>
<sequence>MIIGGAGFIGSRLAKKLIDLGQEVVIYDKFYNFIESEKDKYVFYLRQRLNNLCPGVKIVYGDIRDDVNLLKTIKENQPDTIIHLAQIPLATVSNKLSGEALDININGLTSLIKAIGAVDFIKRLVYSSSSFVYGHFKYAPADENHPTNPIDVYGGTKLACESLIKGFGTRFGIDYTIIRPSAVYGPTDANLRVSQIFVDSAFNGKELVIEGGGEATLDFTYIDDIAQGFVLAALSPQAKNEIFNITRGEGRTLKEFTDILKQYFPDLKTIIKPADQTRPVRGALDIKKAKEILGYSPKYSLEDGIREYVAYIKNLSPKL</sequence>
<evidence type="ECO:0000313" key="3">
    <source>
        <dbReference type="EMBL" id="OGY52214.1"/>
    </source>
</evidence>
<reference evidence="3 4" key="1">
    <citation type="journal article" date="2016" name="Nat. Commun.">
        <title>Thousands of microbial genomes shed light on interconnected biogeochemical processes in an aquifer system.</title>
        <authorList>
            <person name="Anantharaman K."/>
            <person name="Brown C.T."/>
            <person name="Hug L.A."/>
            <person name="Sharon I."/>
            <person name="Castelle C.J."/>
            <person name="Probst A.J."/>
            <person name="Thomas B.C."/>
            <person name="Singh A."/>
            <person name="Wilkins M.J."/>
            <person name="Karaoz U."/>
            <person name="Brodie E.L."/>
            <person name="Williams K.H."/>
            <person name="Hubbard S.S."/>
            <person name="Banfield J.F."/>
        </authorList>
    </citation>
    <scope>NUCLEOTIDE SEQUENCE [LARGE SCALE GENOMIC DNA]</scope>
</reference>
<organism evidence="3 4">
    <name type="scientific">Candidatus Buchananbacteria bacterium RIFCSPLOWO2_01_FULL_39_33</name>
    <dbReference type="NCBI Taxonomy" id="1797543"/>
    <lineage>
        <taxon>Bacteria</taxon>
        <taxon>Candidatus Buchananiibacteriota</taxon>
    </lineage>
</organism>
<protein>
    <recommendedName>
        <fullName evidence="2">NAD-dependent epimerase/dehydratase domain-containing protein</fullName>
    </recommendedName>
</protein>
<dbReference type="Proteomes" id="UP000177376">
    <property type="component" value="Unassembled WGS sequence"/>
</dbReference>
<dbReference type="Pfam" id="PF01370">
    <property type="entry name" value="Epimerase"/>
    <property type="match status" value="1"/>
</dbReference>
<evidence type="ECO:0000313" key="4">
    <source>
        <dbReference type="Proteomes" id="UP000177376"/>
    </source>
</evidence>
<dbReference type="AlphaFoldDB" id="A0A1G1YIW8"/>
<dbReference type="InterPro" id="IPR036291">
    <property type="entry name" value="NAD(P)-bd_dom_sf"/>
</dbReference>
<proteinExistence type="inferred from homology"/>
<feature type="domain" description="NAD-dependent epimerase/dehydratase" evidence="2">
    <location>
        <begin position="2"/>
        <end position="245"/>
    </location>
</feature>
<name>A0A1G1YIW8_9BACT</name>
<dbReference type="EMBL" id="MHIM01000023">
    <property type="protein sequence ID" value="OGY52214.1"/>
    <property type="molecule type" value="Genomic_DNA"/>
</dbReference>
<evidence type="ECO:0000259" key="2">
    <source>
        <dbReference type="Pfam" id="PF01370"/>
    </source>
</evidence>
<dbReference type="SUPFAM" id="SSF51735">
    <property type="entry name" value="NAD(P)-binding Rossmann-fold domains"/>
    <property type="match status" value="1"/>
</dbReference>